<sequence length="188" mass="18789">MKFFSVVFALSLVFFAFAAPSPSANPVVTKDVELSKRQLGGLDDILGLLTNAQTLIGPILQTLTGLAGSGGSPVGGLGDITKIISQLTSALGGIAPLASGTGDSGVENQIADVVGNTIVQIGTVVNTFPASILNVLAVIQLDIVLNLLLVSLTGLISGILVLIGPIVVVLTALPGPLALTSVLGTLGL</sequence>
<dbReference type="EMBL" id="KV425980">
    <property type="protein sequence ID" value="KZV93970.1"/>
    <property type="molecule type" value="Genomic_DNA"/>
</dbReference>
<reference evidence="2 3" key="1">
    <citation type="journal article" date="2016" name="Mol. Biol. Evol.">
        <title>Comparative Genomics of Early-Diverging Mushroom-Forming Fungi Provides Insights into the Origins of Lignocellulose Decay Capabilities.</title>
        <authorList>
            <person name="Nagy L.G."/>
            <person name="Riley R."/>
            <person name="Tritt A."/>
            <person name="Adam C."/>
            <person name="Daum C."/>
            <person name="Floudas D."/>
            <person name="Sun H."/>
            <person name="Yadav J.S."/>
            <person name="Pangilinan J."/>
            <person name="Larsson K.H."/>
            <person name="Matsuura K."/>
            <person name="Barry K."/>
            <person name="Labutti K."/>
            <person name="Kuo R."/>
            <person name="Ohm R.A."/>
            <person name="Bhattacharya S.S."/>
            <person name="Shirouzu T."/>
            <person name="Yoshinaga Y."/>
            <person name="Martin F.M."/>
            <person name="Grigoriev I.V."/>
            <person name="Hibbett D.S."/>
        </authorList>
    </citation>
    <scope>NUCLEOTIDE SEQUENCE [LARGE SCALE GENOMIC DNA]</scope>
    <source>
        <strain evidence="2 3">HHB12029</strain>
    </source>
</reference>
<gene>
    <name evidence="2" type="ORF">EXIGLDRAFT_748847</name>
</gene>
<dbReference type="InParanoid" id="A0A165IWE0"/>
<accession>A0A165IWE0</accession>
<keyword evidence="3" id="KW-1185">Reference proteome</keyword>
<name>A0A165IWE0_EXIGL</name>
<dbReference type="Proteomes" id="UP000077266">
    <property type="component" value="Unassembled WGS sequence"/>
</dbReference>
<dbReference type="AlphaFoldDB" id="A0A165IWE0"/>
<evidence type="ECO:0000256" key="1">
    <source>
        <dbReference type="SAM" id="SignalP"/>
    </source>
</evidence>
<proteinExistence type="predicted"/>
<feature type="signal peptide" evidence="1">
    <location>
        <begin position="1"/>
        <end position="18"/>
    </location>
</feature>
<organism evidence="2 3">
    <name type="scientific">Exidia glandulosa HHB12029</name>
    <dbReference type="NCBI Taxonomy" id="1314781"/>
    <lineage>
        <taxon>Eukaryota</taxon>
        <taxon>Fungi</taxon>
        <taxon>Dikarya</taxon>
        <taxon>Basidiomycota</taxon>
        <taxon>Agaricomycotina</taxon>
        <taxon>Agaricomycetes</taxon>
        <taxon>Auriculariales</taxon>
        <taxon>Exidiaceae</taxon>
        <taxon>Exidia</taxon>
    </lineage>
</organism>
<keyword evidence="1" id="KW-0732">Signal</keyword>
<evidence type="ECO:0000313" key="2">
    <source>
        <dbReference type="EMBL" id="KZV93970.1"/>
    </source>
</evidence>
<protein>
    <submittedName>
        <fullName evidence="2">Uncharacterized protein</fullName>
    </submittedName>
</protein>
<feature type="chain" id="PRO_5007859546" evidence="1">
    <location>
        <begin position="19"/>
        <end position="188"/>
    </location>
</feature>
<evidence type="ECO:0000313" key="3">
    <source>
        <dbReference type="Proteomes" id="UP000077266"/>
    </source>
</evidence>